<feature type="binding site" evidence="6 8">
    <location>
        <begin position="130"/>
        <end position="131"/>
    </location>
    <ligand>
        <name>substrate</name>
    </ligand>
</feature>
<evidence type="ECO:0000256" key="8">
    <source>
        <dbReference type="PIRSR" id="PIRSR613078-2"/>
    </source>
</evidence>
<dbReference type="InterPro" id="IPR001345">
    <property type="entry name" value="PG/BPGM_mutase_AS"/>
</dbReference>
<dbReference type="PANTHER" id="PTHR11931">
    <property type="entry name" value="PHOSPHOGLYCERATE MUTASE"/>
    <property type="match status" value="1"/>
</dbReference>
<reference evidence="11 12" key="1">
    <citation type="journal article" date="2008" name="J. Bacteriol.">
        <title>'Candidatus Cloacamonas acidaminovorans': genome sequence reconstruction provides a first glimpse of a new bacterial division.</title>
        <authorList>
            <person name="Pelletier E."/>
            <person name="Kreimeyer A."/>
            <person name="Bocs S."/>
            <person name="Rouy Z."/>
            <person name="Gyapay G."/>
            <person name="Chouari R."/>
            <person name="Riviere D."/>
            <person name="Ganesan A."/>
            <person name="Daegelen P."/>
            <person name="Sghir A."/>
            <person name="Cohen G.N."/>
            <person name="Medigue C."/>
            <person name="Weissenbach J."/>
            <person name="Le Paslier D."/>
        </authorList>
    </citation>
    <scope>NUCLEOTIDE SEQUENCE [LARGE SCALE GENOMIC DNA]</scope>
    <source>
        <strain evidence="12">Evry</strain>
    </source>
</reference>
<dbReference type="UniPathway" id="UPA00109">
    <property type="reaction ID" value="UER00186"/>
</dbReference>
<dbReference type="CDD" id="cd07067">
    <property type="entry name" value="HP_PGM_like"/>
    <property type="match status" value="1"/>
</dbReference>
<dbReference type="FunFam" id="3.40.50.1240:FF:000003">
    <property type="entry name" value="2,3-bisphosphoglycerate-dependent phosphoglycerate mutase"/>
    <property type="match status" value="1"/>
</dbReference>
<dbReference type="HOGENOM" id="CLU_033323_1_1_0"/>
<gene>
    <name evidence="6 11" type="primary">gpmA</name>
    <name evidence="11" type="ordered locus">CLOAM0341</name>
</gene>
<evidence type="ECO:0000256" key="5">
    <source>
        <dbReference type="ARBA" id="ARBA00023235"/>
    </source>
</evidence>
<dbReference type="InterPro" id="IPR029033">
    <property type="entry name" value="His_PPase_superfam"/>
</dbReference>
<name>B0VG28_CLOAI</name>
<dbReference type="Proteomes" id="UP000002019">
    <property type="component" value="Chromosome"/>
</dbReference>
<comment type="pathway">
    <text evidence="6 10">Carbohydrate degradation; glycolysis; pyruvate from D-glyceraldehyde 3-phosphate: step 3/5.</text>
</comment>
<evidence type="ECO:0000256" key="2">
    <source>
        <dbReference type="ARBA" id="ARBA00006717"/>
    </source>
</evidence>
<dbReference type="NCBIfam" id="TIGR01258">
    <property type="entry name" value="pgm_1"/>
    <property type="match status" value="1"/>
</dbReference>
<proteinExistence type="inferred from homology"/>
<dbReference type="eggNOG" id="COG0588">
    <property type="taxonomic scope" value="Bacteria"/>
</dbReference>
<feature type="active site" description="Proton donor/acceptor" evidence="6 7">
    <location>
        <position position="103"/>
    </location>
</feature>
<dbReference type="HAMAP" id="MF_01039">
    <property type="entry name" value="PGAM_GpmA"/>
    <property type="match status" value="1"/>
</dbReference>
<evidence type="ECO:0000256" key="1">
    <source>
        <dbReference type="ARBA" id="ARBA00000380"/>
    </source>
</evidence>
<comment type="catalytic activity">
    <reaction evidence="1 6 10">
        <text>(2R)-2-phosphoglycerate = (2R)-3-phosphoglycerate</text>
        <dbReference type="Rhea" id="RHEA:15901"/>
        <dbReference type="ChEBI" id="CHEBI:58272"/>
        <dbReference type="ChEBI" id="CHEBI:58289"/>
        <dbReference type="EC" id="5.4.2.11"/>
    </reaction>
</comment>
<dbReference type="Gene3D" id="3.40.50.1240">
    <property type="entry name" value="Phosphoglycerate mutase-like"/>
    <property type="match status" value="1"/>
</dbReference>
<dbReference type="EC" id="5.4.2.11" evidence="6 10"/>
<evidence type="ECO:0000256" key="6">
    <source>
        <dbReference type="HAMAP-Rule" id="MF_01039"/>
    </source>
</evidence>
<dbReference type="SMART" id="SM00855">
    <property type="entry name" value="PGAM"/>
    <property type="match status" value="1"/>
</dbReference>
<keyword evidence="4 6" id="KW-0324">Glycolysis</keyword>
<dbReference type="PROSITE" id="PS00175">
    <property type="entry name" value="PG_MUTASE"/>
    <property type="match status" value="1"/>
</dbReference>
<dbReference type="STRING" id="459349.CLOAM0341"/>
<protein>
    <recommendedName>
        <fullName evidence="6 10">2,3-bisphosphoglycerate-dependent phosphoglycerate mutase</fullName>
        <shortName evidence="6">BPG-dependent PGAM</shortName>
        <shortName evidence="6">PGAM</shortName>
        <shortName evidence="6">Phosphoglyceromutase</shortName>
        <shortName evidence="6">dPGM</shortName>
        <ecNumber evidence="6 10">5.4.2.11</ecNumber>
    </recommendedName>
</protein>
<comment type="function">
    <text evidence="6 10">Catalyzes the interconversion of 2-phosphoglycerate and 3-phosphoglycerate.</text>
</comment>
<dbReference type="InterPro" id="IPR013078">
    <property type="entry name" value="His_Pase_superF_clade-1"/>
</dbReference>
<evidence type="ECO:0000313" key="11">
    <source>
        <dbReference type="EMBL" id="CAO80246.1"/>
    </source>
</evidence>
<evidence type="ECO:0000256" key="4">
    <source>
        <dbReference type="ARBA" id="ARBA00023152"/>
    </source>
</evidence>
<dbReference type="GO" id="GO:0004619">
    <property type="term" value="F:phosphoglycerate mutase activity"/>
    <property type="evidence" value="ECO:0007669"/>
    <property type="project" value="UniProtKB-UniRule"/>
</dbReference>
<feature type="active site" description="Tele-phosphohistidine intermediate" evidence="6 7">
    <location>
        <position position="25"/>
    </location>
</feature>
<dbReference type="GO" id="GO:0006096">
    <property type="term" value="P:glycolytic process"/>
    <property type="evidence" value="ECO:0007669"/>
    <property type="project" value="UniProtKB-UniRule"/>
</dbReference>
<accession>B0VG28</accession>
<dbReference type="InterPro" id="IPR005952">
    <property type="entry name" value="Phosphogly_mut1"/>
</dbReference>
<dbReference type="AlphaFoldDB" id="B0VG28"/>
<organism evidence="11 12">
    <name type="scientific">Cloacimonas acidaminovorans (strain Evry)</name>
    <dbReference type="NCBI Taxonomy" id="459349"/>
    <lineage>
        <taxon>Bacteria</taxon>
        <taxon>Pseudomonadati</taxon>
        <taxon>Candidatus Cloacimonadota</taxon>
        <taxon>Candidatus Cloacimonadia</taxon>
        <taxon>Candidatus Cloacimonadales</taxon>
        <taxon>Candidatus Cloacimonadaceae</taxon>
        <taxon>Candidatus Cloacimonas</taxon>
    </lineage>
</organism>
<feature type="binding site" evidence="6 8">
    <location>
        <begin position="37"/>
        <end position="38"/>
    </location>
    <ligand>
        <name>substrate</name>
    </ligand>
</feature>
<dbReference type="EMBL" id="CU466930">
    <property type="protein sequence ID" value="CAO80246.1"/>
    <property type="molecule type" value="Genomic_DNA"/>
</dbReference>
<dbReference type="GO" id="GO:0006094">
    <property type="term" value="P:gluconeogenesis"/>
    <property type="evidence" value="ECO:0007669"/>
    <property type="project" value="UniProtKB-UniRule"/>
</dbReference>
<evidence type="ECO:0000256" key="10">
    <source>
        <dbReference type="RuleBase" id="RU004512"/>
    </source>
</evidence>
<evidence type="ECO:0000313" key="12">
    <source>
        <dbReference type="Proteomes" id="UP000002019"/>
    </source>
</evidence>
<comment type="similarity">
    <text evidence="2 6">Belongs to the phosphoglycerate mutase family. BPG-dependent PGAM subfamily.</text>
</comment>
<keyword evidence="5 6" id="KW-0413">Isomerase</keyword>
<feature type="binding site" evidence="6 8">
    <location>
        <position position="76"/>
    </location>
    <ligand>
        <name>substrate</name>
    </ligand>
</feature>
<feature type="binding site" evidence="6 8">
    <location>
        <position position="114"/>
    </location>
    <ligand>
        <name>substrate</name>
    </ligand>
</feature>
<dbReference type="NCBIfam" id="NF010713">
    <property type="entry name" value="PRK14115.1"/>
    <property type="match status" value="1"/>
</dbReference>
<sequence>MFWQEKRKTKLKKELVMYKIVLLRHGESTWNKENLFTGWTDVDLSEKGIVEAHNAGKRLKEEGFVFEETWTSVLKRAIRTLWIVLDEMDLMYIPVHHDWRLNERHYGALQGLNKAETAAKYGEEQVLLWRRSYDTPPPPLEKSDPRYPGFDPRYANLREDQLPLCESLKDTVKRTMPFWNEIIMPRLAAGRKMIVSAHGNSLRAIVKSLSKISDADIVGLNIPTGIPLIYEFDDNLQPVKNYYLADKAELESAQQAVANQGKAKT</sequence>
<dbReference type="Pfam" id="PF00300">
    <property type="entry name" value="His_Phos_1"/>
    <property type="match status" value="1"/>
</dbReference>
<feature type="site" description="Transition state stabilizer" evidence="6 9">
    <location>
        <position position="198"/>
    </location>
</feature>
<dbReference type="SUPFAM" id="SSF53254">
    <property type="entry name" value="Phosphoglycerate mutase-like"/>
    <property type="match status" value="1"/>
</dbReference>
<evidence type="ECO:0000256" key="7">
    <source>
        <dbReference type="PIRSR" id="PIRSR613078-1"/>
    </source>
</evidence>
<evidence type="ECO:0000256" key="3">
    <source>
        <dbReference type="ARBA" id="ARBA00022432"/>
    </source>
</evidence>
<feature type="binding site" evidence="6 8">
    <location>
        <begin position="103"/>
        <end position="106"/>
    </location>
    <ligand>
        <name>substrate</name>
    </ligand>
</feature>
<dbReference type="KEGG" id="caci:CLOAM0341"/>
<feature type="binding site" evidence="6 8">
    <location>
        <begin position="24"/>
        <end position="31"/>
    </location>
    <ligand>
        <name>substrate</name>
    </ligand>
</feature>
<keyword evidence="12" id="KW-1185">Reference proteome</keyword>
<keyword evidence="3 6" id="KW-0312">Gluconeogenesis</keyword>
<feature type="binding site" evidence="6 8">
    <location>
        <begin position="199"/>
        <end position="200"/>
    </location>
    <ligand>
        <name>substrate</name>
    </ligand>
</feature>
<evidence type="ECO:0000256" key="9">
    <source>
        <dbReference type="PIRSR" id="PIRSR613078-3"/>
    </source>
</evidence>